<evidence type="ECO:0000256" key="5">
    <source>
        <dbReference type="ARBA" id="ARBA00022500"/>
    </source>
</evidence>
<dbReference type="KEGG" id="paur:FGL86_11900"/>
<evidence type="ECO:0000256" key="6">
    <source>
        <dbReference type="ARBA" id="ARBA00022692"/>
    </source>
</evidence>
<keyword evidence="5 10" id="KW-0145">Chemotaxis</keyword>
<evidence type="ECO:0000256" key="1">
    <source>
        <dbReference type="ARBA" id="ARBA00002254"/>
    </source>
</evidence>
<dbReference type="Proteomes" id="UP000321272">
    <property type="component" value="Chromosome"/>
</dbReference>
<evidence type="ECO:0000313" key="11">
    <source>
        <dbReference type="EMBL" id="QEA39700.1"/>
    </source>
</evidence>
<keyword evidence="7 10" id="KW-0283">Flagellar rotation</keyword>
<evidence type="ECO:0000256" key="7">
    <source>
        <dbReference type="ARBA" id="ARBA00022779"/>
    </source>
</evidence>
<sequence length="160" mass="17215">MADSEKSSGKLKWLVIALLFVMAMVITGMGAYLFLGKNSTGAEQAAAFAPIEAPTPLFVKIAPFTVNLTGDDAAASRLLYLGLSLRVGDATTQTLLTDRMPQIRSRLLMLLSGKSAQELTSPEGKAKLAEDIKALFDKPLSEPQPTLALQEVLFTEFIVQ</sequence>
<reference evidence="11 12" key="1">
    <citation type="submission" date="2019-06" db="EMBL/GenBank/DDBJ databases">
        <title>Genome analyses of bacteria isolated from kimchi.</title>
        <authorList>
            <person name="Lee S."/>
            <person name="Ahn S."/>
            <person name="Roh S."/>
        </authorList>
    </citation>
    <scope>NUCLEOTIDE SEQUENCE [LARGE SCALE GENOMIC DNA]</scope>
    <source>
        <strain evidence="11 12">CBA4606</strain>
    </source>
</reference>
<dbReference type="OrthoDB" id="2087278at2"/>
<evidence type="ECO:0000256" key="10">
    <source>
        <dbReference type="RuleBase" id="RU364125"/>
    </source>
</evidence>
<dbReference type="PANTHER" id="PTHR35091">
    <property type="entry name" value="FLAGELLAR PROTEIN FLIL"/>
    <property type="match status" value="1"/>
</dbReference>
<evidence type="ECO:0000256" key="4">
    <source>
        <dbReference type="ARBA" id="ARBA00022475"/>
    </source>
</evidence>
<keyword evidence="11" id="KW-0282">Flagellum</keyword>
<comment type="function">
    <text evidence="1 10">Controls the rotational direction of flagella during chemotaxis.</text>
</comment>
<keyword evidence="10" id="KW-0997">Cell inner membrane</keyword>
<gene>
    <name evidence="11" type="primary">fliL</name>
    <name evidence="11" type="ORF">FGL86_11900</name>
</gene>
<dbReference type="InterPro" id="IPR005503">
    <property type="entry name" value="FliL"/>
</dbReference>
<evidence type="ECO:0000256" key="8">
    <source>
        <dbReference type="ARBA" id="ARBA00022989"/>
    </source>
</evidence>
<feature type="transmembrane region" description="Helical" evidence="10">
    <location>
        <begin position="13"/>
        <end position="35"/>
    </location>
</feature>
<keyword evidence="9 10" id="KW-0472">Membrane</keyword>
<dbReference type="GO" id="GO:0005886">
    <property type="term" value="C:plasma membrane"/>
    <property type="evidence" value="ECO:0007669"/>
    <property type="project" value="UniProtKB-SubCell"/>
</dbReference>
<evidence type="ECO:0000313" key="12">
    <source>
        <dbReference type="Proteomes" id="UP000321272"/>
    </source>
</evidence>
<dbReference type="AlphaFoldDB" id="A0A5B8SY03"/>
<keyword evidence="4" id="KW-1003">Cell membrane</keyword>
<protein>
    <recommendedName>
        <fullName evidence="10">Flagellar protein FliL</fullName>
    </recommendedName>
</protein>
<dbReference type="RefSeq" id="WP_147184748.1">
    <property type="nucleotide sequence ID" value="NZ_CP042382.1"/>
</dbReference>
<dbReference type="Pfam" id="PF03748">
    <property type="entry name" value="FliL"/>
    <property type="match status" value="1"/>
</dbReference>
<keyword evidence="6 10" id="KW-0812">Transmembrane</keyword>
<dbReference type="EMBL" id="CP042382">
    <property type="protein sequence ID" value="QEA39700.1"/>
    <property type="molecule type" value="Genomic_DNA"/>
</dbReference>
<dbReference type="PANTHER" id="PTHR35091:SF2">
    <property type="entry name" value="FLAGELLAR PROTEIN FLIL"/>
    <property type="match status" value="1"/>
</dbReference>
<keyword evidence="11" id="KW-0969">Cilium</keyword>
<keyword evidence="12" id="KW-1185">Reference proteome</keyword>
<dbReference type="GO" id="GO:0071978">
    <property type="term" value="P:bacterial-type flagellum-dependent swarming motility"/>
    <property type="evidence" value="ECO:0007669"/>
    <property type="project" value="TreeGrafter"/>
</dbReference>
<evidence type="ECO:0000256" key="2">
    <source>
        <dbReference type="ARBA" id="ARBA00004162"/>
    </source>
</evidence>
<comment type="subcellular location">
    <subcellularLocation>
        <location evidence="10">Cell inner membrane</location>
    </subcellularLocation>
    <subcellularLocation>
        <location evidence="2">Cell membrane</location>
        <topology evidence="2">Single-pass membrane protein</topology>
    </subcellularLocation>
</comment>
<keyword evidence="8 10" id="KW-1133">Transmembrane helix</keyword>
<keyword evidence="11" id="KW-0966">Cell projection</keyword>
<accession>A0A5B8SY03</accession>
<evidence type="ECO:0000256" key="3">
    <source>
        <dbReference type="ARBA" id="ARBA00008281"/>
    </source>
</evidence>
<dbReference type="GO" id="GO:0006935">
    <property type="term" value="P:chemotaxis"/>
    <property type="evidence" value="ECO:0007669"/>
    <property type="project" value="UniProtKB-KW"/>
</dbReference>
<name>A0A5B8SY03_9GAMM</name>
<organism evidence="11 12">
    <name type="scientific">Pistricoccus aurantiacus</name>
    <dbReference type="NCBI Taxonomy" id="1883414"/>
    <lineage>
        <taxon>Bacteria</taxon>
        <taxon>Pseudomonadati</taxon>
        <taxon>Pseudomonadota</taxon>
        <taxon>Gammaproteobacteria</taxon>
        <taxon>Oceanospirillales</taxon>
        <taxon>Halomonadaceae</taxon>
        <taxon>Pistricoccus</taxon>
    </lineage>
</organism>
<dbReference type="GO" id="GO:0009425">
    <property type="term" value="C:bacterial-type flagellum basal body"/>
    <property type="evidence" value="ECO:0007669"/>
    <property type="project" value="InterPro"/>
</dbReference>
<comment type="similarity">
    <text evidence="3 10">Belongs to the FliL family.</text>
</comment>
<proteinExistence type="inferred from homology"/>
<evidence type="ECO:0000256" key="9">
    <source>
        <dbReference type="ARBA" id="ARBA00023136"/>
    </source>
</evidence>
<dbReference type="NCBIfam" id="NF005435">
    <property type="entry name" value="PRK07021.1"/>
    <property type="match status" value="1"/>
</dbReference>